<keyword evidence="1" id="KW-1185">Reference proteome</keyword>
<sequence length="235" mass="27124">MAHQLAFLNDVDHTFKVDHISQIVSGTDFGYGLLIFLNTSRFSFTEIFTERANRADSLLLVALYDGEDSYSNLSSLSAVFQQLEFSSIKVGVEQKEVECPKKLFKESTIHPTRTIFSLEQSYLRHQFYTQDKSVLIRKEFTKLRSDCYSVTRRQLLKIQPCNFIPPSLHLIQGLCQDILKAMEESEPILVENFEAVYKSLKADKKAWHQHFTGSNFSIDHWFLPSKLKAIVLVTF</sequence>
<reference evidence="2" key="1">
    <citation type="submission" date="2022-11" db="UniProtKB">
        <authorList>
            <consortium name="WormBaseParasite"/>
        </authorList>
    </citation>
    <scope>IDENTIFICATION</scope>
</reference>
<dbReference type="WBParaSite" id="jg13028.1">
    <property type="protein sequence ID" value="jg13028.1"/>
    <property type="gene ID" value="jg13028"/>
</dbReference>
<dbReference type="AlphaFoldDB" id="A0A915CVA7"/>
<accession>A0A915CVA7</accession>
<name>A0A915CVA7_9BILA</name>
<dbReference type="Proteomes" id="UP000887574">
    <property type="component" value="Unplaced"/>
</dbReference>
<evidence type="ECO:0000313" key="2">
    <source>
        <dbReference type="WBParaSite" id="jg13028.1"/>
    </source>
</evidence>
<proteinExistence type="predicted"/>
<protein>
    <submittedName>
        <fullName evidence="2">Uncharacterized protein</fullName>
    </submittedName>
</protein>
<evidence type="ECO:0000313" key="1">
    <source>
        <dbReference type="Proteomes" id="UP000887574"/>
    </source>
</evidence>
<organism evidence="1 2">
    <name type="scientific">Ditylenchus dipsaci</name>
    <dbReference type="NCBI Taxonomy" id="166011"/>
    <lineage>
        <taxon>Eukaryota</taxon>
        <taxon>Metazoa</taxon>
        <taxon>Ecdysozoa</taxon>
        <taxon>Nematoda</taxon>
        <taxon>Chromadorea</taxon>
        <taxon>Rhabditida</taxon>
        <taxon>Tylenchina</taxon>
        <taxon>Tylenchomorpha</taxon>
        <taxon>Sphaerularioidea</taxon>
        <taxon>Anguinidae</taxon>
        <taxon>Anguininae</taxon>
        <taxon>Ditylenchus</taxon>
    </lineage>
</organism>